<dbReference type="PANTHER" id="PTHR20765:SF1">
    <property type="entry name" value="EQUILIBRATIVE NUCLEOBASE TRANSPORTER 1"/>
    <property type="match status" value="1"/>
</dbReference>
<dbReference type="Proteomes" id="UP000663864">
    <property type="component" value="Unassembled WGS sequence"/>
</dbReference>
<dbReference type="EMBL" id="CAJNOT010000590">
    <property type="protein sequence ID" value="CAF1029436.1"/>
    <property type="molecule type" value="Genomic_DNA"/>
</dbReference>
<name>A0A814J053_9BILA</name>
<organism evidence="2 3">
    <name type="scientific">Rotaria sordida</name>
    <dbReference type="NCBI Taxonomy" id="392033"/>
    <lineage>
        <taxon>Eukaryota</taxon>
        <taxon>Metazoa</taxon>
        <taxon>Spiralia</taxon>
        <taxon>Gnathifera</taxon>
        <taxon>Rotifera</taxon>
        <taxon>Eurotatoria</taxon>
        <taxon>Bdelloidea</taxon>
        <taxon>Philodinida</taxon>
        <taxon>Philodinidae</taxon>
        <taxon>Rotaria</taxon>
    </lineage>
</organism>
<dbReference type="PANTHER" id="PTHR20765">
    <property type="entry name" value="SOLUTE CARRIER FAMILY 43 MEMBER 3-RELATED"/>
    <property type="match status" value="1"/>
</dbReference>
<keyword evidence="1" id="KW-0472">Membrane</keyword>
<reference evidence="2" key="1">
    <citation type="submission" date="2021-02" db="EMBL/GenBank/DDBJ databases">
        <authorList>
            <person name="Nowell W R."/>
        </authorList>
    </citation>
    <scope>NUCLEOTIDE SEQUENCE</scope>
</reference>
<protein>
    <submittedName>
        <fullName evidence="2">Uncharacterized protein</fullName>
    </submittedName>
</protein>
<evidence type="ECO:0000256" key="1">
    <source>
        <dbReference type="SAM" id="Phobius"/>
    </source>
</evidence>
<sequence>MNITITKTTRETKVHHSFRKWFGVIWLLIEVNLIGGTIFGFPALFKTLSQYGIYGDQNNCSSSSLINRTEIEIRELSLIIGPLIDRFGCRFVKLIAIILHIIGWLVLALVPPGKQASGIIILLTAYTSSDYFSKSRAFVSALFAGACTSATMWYSIFSNEDQSSNNSEIDKMKWYIRILKRQGVWHYLTSSLYLLVVLFLSSLLLPGIFLAVIWYSWVYYITKQNTILTNKYTFAFNLSTVFAILICPLNGFLLGFKADKSKKQKLLNISLMQIISWLINIVACIICMFTQKKYIGTLTGVMWTLVGAIITAQYGLVKLTDDVSRS</sequence>
<proteinExistence type="predicted"/>
<evidence type="ECO:0000313" key="2">
    <source>
        <dbReference type="EMBL" id="CAF1029436.1"/>
    </source>
</evidence>
<accession>A0A814J053</accession>
<evidence type="ECO:0000313" key="3">
    <source>
        <dbReference type="Proteomes" id="UP000663864"/>
    </source>
</evidence>
<dbReference type="SUPFAM" id="SSF103473">
    <property type="entry name" value="MFS general substrate transporter"/>
    <property type="match status" value="1"/>
</dbReference>
<comment type="caution">
    <text evidence="2">The sequence shown here is derived from an EMBL/GenBank/DDBJ whole genome shotgun (WGS) entry which is preliminary data.</text>
</comment>
<dbReference type="InterPro" id="IPR036259">
    <property type="entry name" value="MFS_trans_sf"/>
</dbReference>
<keyword evidence="1" id="KW-1133">Transmembrane helix</keyword>
<feature type="transmembrane region" description="Helical" evidence="1">
    <location>
        <begin position="192"/>
        <end position="220"/>
    </location>
</feature>
<dbReference type="AlphaFoldDB" id="A0A814J053"/>
<keyword evidence="1" id="KW-0812">Transmembrane</keyword>
<dbReference type="InterPro" id="IPR027197">
    <property type="entry name" value="SLC43A3"/>
</dbReference>
<feature type="transmembrane region" description="Helical" evidence="1">
    <location>
        <begin position="266"/>
        <end position="287"/>
    </location>
</feature>
<gene>
    <name evidence="2" type="ORF">ZHD862_LOCUS13963</name>
</gene>
<feature type="transmembrane region" description="Helical" evidence="1">
    <location>
        <begin position="137"/>
        <end position="156"/>
    </location>
</feature>
<feature type="transmembrane region" description="Helical" evidence="1">
    <location>
        <begin position="294"/>
        <end position="316"/>
    </location>
</feature>
<feature type="transmembrane region" description="Helical" evidence="1">
    <location>
        <begin position="232"/>
        <end position="254"/>
    </location>
</feature>
<feature type="transmembrane region" description="Helical" evidence="1">
    <location>
        <begin position="21"/>
        <end position="45"/>
    </location>
</feature>